<accession>A0AAD2CM68</accession>
<evidence type="ECO:0000259" key="3">
    <source>
        <dbReference type="Pfam" id="PF00561"/>
    </source>
</evidence>
<dbReference type="Proteomes" id="UP001295423">
    <property type="component" value="Unassembled WGS sequence"/>
</dbReference>
<keyword evidence="5" id="KW-1185">Reference proteome</keyword>
<gene>
    <name evidence="4" type="ORF">CYCCA115_LOCUS6540</name>
</gene>
<dbReference type="SUPFAM" id="SSF53474">
    <property type="entry name" value="alpha/beta-Hydrolases"/>
    <property type="match status" value="1"/>
</dbReference>
<dbReference type="GO" id="GO:0006654">
    <property type="term" value="P:phosphatidic acid biosynthetic process"/>
    <property type="evidence" value="ECO:0007669"/>
    <property type="project" value="TreeGrafter"/>
</dbReference>
<dbReference type="GO" id="GO:0055088">
    <property type="term" value="P:lipid homeostasis"/>
    <property type="evidence" value="ECO:0007669"/>
    <property type="project" value="TreeGrafter"/>
</dbReference>
<dbReference type="AlphaFoldDB" id="A0AAD2CM68"/>
<reference evidence="4" key="1">
    <citation type="submission" date="2023-08" db="EMBL/GenBank/DDBJ databases">
        <authorList>
            <person name="Audoor S."/>
            <person name="Bilcke G."/>
        </authorList>
    </citation>
    <scope>NUCLEOTIDE SEQUENCE</scope>
</reference>
<comment type="caution">
    <text evidence="4">The sequence shown here is derived from an EMBL/GenBank/DDBJ whole genome shotgun (WGS) entry which is preliminary data.</text>
</comment>
<protein>
    <recommendedName>
        <fullName evidence="3">AB hydrolase-1 domain-containing protein</fullName>
    </recommendedName>
</protein>
<dbReference type="PANTHER" id="PTHR42886">
    <property type="entry name" value="RE40534P-RELATED"/>
    <property type="match status" value="1"/>
</dbReference>
<dbReference type="EMBL" id="CAKOGP040000779">
    <property type="protein sequence ID" value="CAJ1939325.1"/>
    <property type="molecule type" value="Genomic_DNA"/>
</dbReference>
<evidence type="ECO:0000313" key="4">
    <source>
        <dbReference type="EMBL" id="CAJ1939325.1"/>
    </source>
</evidence>
<name>A0AAD2CM68_9STRA</name>
<proteinExistence type="inferred from homology"/>
<dbReference type="InterPro" id="IPR000073">
    <property type="entry name" value="AB_hydrolase_1"/>
</dbReference>
<sequence length="418" mass="46359">MFFGNAEDSNMLKLQKAEAKLIEHAKNFGDRDPSSFRITTQDTSIPSVVLPLKEKASKSLKQDLFMHSVRVTGTEPDPSKHDTPLVILHGYMNGALYFYRNLVGLSNHFDTVYSVDTLGCGLSSRGPSGLLSSLASKDDASSLEDTTEEFFVEALEAWRKANGISKMVLAGHSMGGYISVAYCEKYPKRVEQLILLSPAGVTKDDEEEIGDMFGQMSWTQRAAFSGVRYLYNSGVTPASFSRKLPTSKSRSMVASYVEKRLAVVKDPEEQQAVAEYLHLMAMIPGFGEDMLNRFLTSTANGVKPTVDRIPLLQVNKVSFLYGDRDWMDIQGGIDAYEQARRSSSSGPQILVYQLQEAGHLLMLDNWKGFHAGVVAMVSGRQAVSSSKYPMPELVRGGPRRRKNNNFAPRVGRKLQQSR</sequence>
<evidence type="ECO:0000256" key="2">
    <source>
        <dbReference type="SAM" id="MobiDB-lite"/>
    </source>
</evidence>
<dbReference type="PANTHER" id="PTHR42886:SF29">
    <property type="entry name" value="PUMMELIG, ISOFORM A"/>
    <property type="match status" value="1"/>
</dbReference>
<evidence type="ECO:0000256" key="1">
    <source>
        <dbReference type="ARBA" id="ARBA00038097"/>
    </source>
</evidence>
<dbReference type="Pfam" id="PF00561">
    <property type="entry name" value="Abhydrolase_1"/>
    <property type="match status" value="1"/>
</dbReference>
<dbReference type="GO" id="GO:0052689">
    <property type="term" value="F:carboxylic ester hydrolase activity"/>
    <property type="evidence" value="ECO:0007669"/>
    <property type="project" value="TreeGrafter"/>
</dbReference>
<dbReference type="GO" id="GO:0042171">
    <property type="term" value="F:lysophosphatidic acid acyltransferase activity"/>
    <property type="evidence" value="ECO:0007669"/>
    <property type="project" value="TreeGrafter"/>
</dbReference>
<feature type="region of interest" description="Disordered" evidence="2">
    <location>
        <begin position="388"/>
        <end position="418"/>
    </location>
</feature>
<comment type="similarity">
    <text evidence="1">Belongs to the peptidase S33 family. ABHD4/ABHD5 subfamily.</text>
</comment>
<organism evidence="4 5">
    <name type="scientific">Cylindrotheca closterium</name>
    <dbReference type="NCBI Taxonomy" id="2856"/>
    <lineage>
        <taxon>Eukaryota</taxon>
        <taxon>Sar</taxon>
        <taxon>Stramenopiles</taxon>
        <taxon>Ochrophyta</taxon>
        <taxon>Bacillariophyta</taxon>
        <taxon>Bacillariophyceae</taxon>
        <taxon>Bacillariophycidae</taxon>
        <taxon>Bacillariales</taxon>
        <taxon>Bacillariaceae</taxon>
        <taxon>Cylindrotheca</taxon>
    </lineage>
</organism>
<evidence type="ECO:0000313" key="5">
    <source>
        <dbReference type="Proteomes" id="UP001295423"/>
    </source>
</evidence>
<dbReference type="Gene3D" id="3.40.50.1820">
    <property type="entry name" value="alpha/beta hydrolase"/>
    <property type="match status" value="1"/>
</dbReference>
<feature type="domain" description="AB hydrolase-1" evidence="3">
    <location>
        <begin position="84"/>
        <end position="365"/>
    </location>
</feature>
<dbReference type="InterPro" id="IPR029058">
    <property type="entry name" value="AB_hydrolase_fold"/>
</dbReference>